<feature type="transmembrane region" description="Helical" evidence="1">
    <location>
        <begin position="154"/>
        <end position="173"/>
    </location>
</feature>
<keyword evidence="1" id="KW-0812">Transmembrane</keyword>
<keyword evidence="1" id="KW-0472">Membrane</keyword>
<reference evidence="2 3" key="1">
    <citation type="submission" date="2016-10" db="EMBL/GenBank/DDBJ databases">
        <authorList>
            <person name="de Groot N.N."/>
        </authorList>
    </citation>
    <scope>NUCLEOTIDE SEQUENCE [LARGE SCALE GENOMIC DNA]</scope>
    <source>
        <strain evidence="2 3">DSM 18346</strain>
    </source>
</reference>
<evidence type="ECO:0000256" key="1">
    <source>
        <dbReference type="SAM" id="Phobius"/>
    </source>
</evidence>
<keyword evidence="3" id="KW-1185">Reference proteome</keyword>
<evidence type="ECO:0000313" key="2">
    <source>
        <dbReference type="EMBL" id="SDK02979.1"/>
    </source>
</evidence>
<feature type="transmembrane region" description="Helical" evidence="1">
    <location>
        <begin position="117"/>
        <end position="134"/>
    </location>
</feature>
<protein>
    <submittedName>
        <fullName evidence="2">Uncharacterized protein</fullName>
    </submittedName>
</protein>
<proteinExistence type="predicted"/>
<sequence>MKHKEYEKDTYLNAMYPLNPKSGNLIIEILLEKYIYLFNEWDNASFKRRDLDPDLIFFLDECSQEVSLEHDIELVITVTEEERDITKENNIIKGFKNQYSHYLTSEERSLKELYKKTLLYVIAAFTILFASSILEETLTVSPLSTTVIEGSYIGGWVFAWEAVSNFFFLRGEVKRKIKEYKRILKAPILFVYLNEK</sequence>
<accession>A0A1G8YJC3</accession>
<dbReference type="EMBL" id="FNFP01000001">
    <property type="protein sequence ID" value="SDK02979.1"/>
    <property type="molecule type" value="Genomic_DNA"/>
</dbReference>
<dbReference type="RefSeq" id="WP_090549967.1">
    <property type="nucleotide sequence ID" value="NZ_FNFP01000001.1"/>
</dbReference>
<organism evidence="2 3">
    <name type="scientific">Natronincola ferrireducens</name>
    <dbReference type="NCBI Taxonomy" id="393762"/>
    <lineage>
        <taxon>Bacteria</taxon>
        <taxon>Bacillati</taxon>
        <taxon>Bacillota</taxon>
        <taxon>Clostridia</taxon>
        <taxon>Peptostreptococcales</taxon>
        <taxon>Natronincolaceae</taxon>
        <taxon>Natronincola</taxon>
    </lineage>
</organism>
<dbReference type="Proteomes" id="UP000198718">
    <property type="component" value="Unassembled WGS sequence"/>
</dbReference>
<dbReference type="OrthoDB" id="573194at2"/>
<dbReference type="AlphaFoldDB" id="A0A1G8YJC3"/>
<name>A0A1G8YJC3_9FIRM</name>
<gene>
    <name evidence="2" type="ORF">SAMN05660472_00563</name>
</gene>
<keyword evidence="1" id="KW-1133">Transmembrane helix</keyword>
<evidence type="ECO:0000313" key="3">
    <source>
        <dbReference type="Proteomes" id="UP000198718"/>
    </source>
</evidence>